<evidence type="ECO:0000313" key="19">
    <source>
        <dbReference type="Proteomes" id="UP001162156"/>
    </source>
</evidence>
<evidence type="ECO:0000256" key="10">
    <source>
        <dbReference type="ARBA" id="ARBA00023054"/>
    </source>
</evidence>
<reference evidence="18" key="1">
    <citation type="journal article" date="2023" name="Insect Mol. Biol.">
        <title>Genome sequencing provides insights into the evolution of gene families encoding plant cell wall-degrading enzymes in longhorned beetles.</title>
        <authorList>
            <person name="Shin N.R."/>
            <person name="Okamura Y."/>
            <person name="Kirsch R."/>
            <person name="Pauchet Y."/>
        </authorList>
    </citation>
    <scope>NUCLEOTIDE SEQUENCE</scope>
    <source>
        <strain evidence="18">RBIC_L_NR</strain>
    </source>
</reference>
<evidence type="ECO:0000256" key="4">
    <source>
        <dbReference type="ARBA" id="ARBA00013122"/>
    </source>
</evidence>
<keyword evidence="9 16" id="KW-1133">Transmembrane helix</keyword>
<comment type="function">
    <text evidence="16">Catalyzes the third of the four reactions of the long-chain fatty acids elongation cycle. This endoplasmic reticulum-bound enzymatic process, allows the addition of two carbons to the chain of long- and very long-chain fatty acids/VLCFAs per cycle. This enzyme catalyzes the dehydration of the 3-hydroxyacyl-CoA intermediate into trans-2,3-enoyl-CoA, within each cycle of fatty acid elongation. Thereby, it participates to the production of VLCFAs of different chain lengths that are involved in multiple biological processes as precursors of membrane lipids and lipid mediators.</text>
</comment>
<dbReference type="GO" id="GO:0030497">
    <property type="term" value="P:fatty acid elongation"/>
    <property type="evidence" value="ECO:0007669"/>
    <property type="project" value="TreeGrafter"/>
</dbReference>
<organism evidence="18 19">
    <name type="scientific">Rhamnusium bicolor</name>
    <dbReference type="NCBI Taxonomy" id="1586634"/>
    <lineage>
        <taxon>Eukaryota</taxon>
        <taxon>Metazoa</taxon>
        <taxon>Ecdysozoa</taxon>
        <taxon>Arthropoda</taxon>
        <taxon>Hexapoda</taxon>
        <taxon>Insecta</taxon>
        <taxon>Pterygota</taxon>
        <taxon>Neoptera</taxon>
        <taxon>Endopterygota</taxon>
        <taxon>Coleoptera</taxon>
        <taxon>Polyphaga</taxon>
        <taxon>Cucujiformia</taxon>
        <taxon>Chrysomeloidea</taxon>
        <taxon>Cerambycidae</taxon>
        <taxon>Lepturinae</taxon>
        <taxon>Rhagiini</taxon>
        <taxon>Rhamnusium</taxon>
    </lineage>
</organism>
<dbReference type="Pfam" id="PF04969">
    <property type="entry name" value="CS"/>
    <property type="match status" value="1"/>
</dbReference>
<dbReference type="InterPro" id="IPR007482">
    <property type="entry name" value="Tyr_Pase-like_PTPLA"/>
</dbReference>
<keyword evidence="5 16" id="KW-0444">Lipid biosynthesis</keyword>
<evidence type="ECO:0000256" key="8">
    <source>
        <dbReference type="ARBA" id="ARBA00022832"/>
    </source>
</evidence>
<comment type="subcellular location">
    <subcellularLocation>
        <location evidence="1 16">Endoplasmic reticulum membrane</location>
        <topology evidence="1 16">Multi-pass membrane protein</topology>
    </subcellularLocation>
</comment>
<evidence type="ECO:0000256" key="12">
    <source>
        <dbReference type="ARBA" id="ARBA00023136"/>
    </source>
</evidence>
<dbReference type="GO" id="GO:0042761">
    <property type="term" value="P:very long-chain fatty acid biosynthetic process"/>
    <property type="evidence" value="ECO:0007669"/>
    <property type="project" value="TreeGrafter"/>
</dbReference>
<dbReference type="AlphaFoldDB" id="A0AAV8XJS8"/>
<evidence type="ECO:0000313" key="18">
    <source>
        <dbReference type="EMBL" id="KAJ8938793.1"/>
    </source>
</evidence>
<evidence type="ECO:0000256" key="7">
    <source>
        <dbReference type="ARBA" id="ARBA00022824"/>
    </source>
</evidence>
<feature type="transmembrane region" description="Helical" evidence="16">
    <location>
        <begin position="323"/>
        <end position="345"/>
    </location>
</feature>
<feature type="transmembrane region" description="Helical" evidence="16">
    <location>
        <begin position="283"/>
        <end position="303"/>
    </location>
</feature>
<keyword evidence="7 16" id="KW-0256">Endoplasmic reticulum</keyword>
<keyword evidence="11 16" id="KW-0443">Lipid metabolism</keyword>
<dbReference type="Proteomes" id="UP001162156">
    <property type="component" value="Unassembled WGS sequence"/>
</dbReference>
<evidence type="ECO:0000259" key="17">
    <source>
        <dbReference type="PROSITE" id="PS51203"/>
    </source>
</evidence>
<comment type="similarity">
    <text evidence="15">Belongs to the p23/wos2 family.</text>
</comment>
<comment type="similarity">
    <text evidence="3 16">Belongs to the very long-chain fatty acids dehydratase HACD family.</text>
</comment>
<dbReference type="InterPro" id="IPR007052">
    <property type="entry name" value="CS_dom"/>
</dbReference>
<feature type="transmembrane region" description="Helical" evidence="16">
    <location>
        <begin position="151"/>
        <end position="174"/>
    </location>
</feature>
<dbReference type="CDD" id="cd06465">
    <property type="entry name" value="p23_hB-ind1_like"/>
    <property type="match status" value="1"/>
</dbReference>
<comment type="caution">
    <text evidence="18">The sequence shown here is derived from an EMBL/GenBank/DDBJ whole genome shotgun (WGS) entry which is preliminary data.</text>
</comment>
<evidence type="ECO:0000256" key="16">
    <source>
        <dbReference type="RuleBase" id="RU363109"/>
    </source>
</evidence>
<dbReference type="Pfam" id="PF04387">
    <property type="entry name" value="PTPLA"/>
    <property type="match status" value="1"/>
</dbReference>
<dbReference type="GO" id="GO:0030148">
    <property type="term" value="P:sphingolipid biosynthetic process"/>
    <property type="evidence" value="ECO:0007669"/>
    <property type="project" value="TreeGrafter"/>
</dbReference>
<evidence type="ECO:0000256" key="13">
    <source>
        <dbReference type="ARBA" id="ARBA00023160"/>
    </source>
</evidence>
<dbReference type="GO" id="GO:0102158">
    <property type="term" value="F:very-long-chain (3R)-3-hydroxyacyl-CoA dehydratase activity"/>
    <property type="evidence" value="ECO:0007669"/>
    <property type="project" value="UniProtKB-EC"/>
</dbReference>
<evidence type="ECO:0000256" key="15">
    <source>
        <dbReference type="ARBA" id="ARBA00025733"/>
    </source>
</evidence>
<dbReference type="PROSITE" id="PS51203">
    <property type="entry name" value="CS"/>
    <property type="match status" value="1"/>
</dbReference>
<sequence length="368" mass="43917">MTVLSPFVYWAQSENNVFIKVDLKDVKEPLVVLEKRKLQLKTKGSGAQGFKDYEFFIDFHSEVDDSKNGLKVTDHKIDLTLTKSQKGWWPRLTSQPQKPVWLKVDFDRWQSEDDLIDEDVRDVREDYPDLYDKLQKEEIGYRKEDFKKVYLTLYNLFMYVGFMYIVCILCIRYMRDGTDFFAVTYKTVGPAMCFMQMLQFLEVLHPLFNYVKGGVIMPLLQICGRFFVLFLMLEHEPRIQKMPVVFYLFLAWSAIEIIRYPYYMSQLYKKENGLLTWLRYSAWMVLYPVGFMCEAVIVFRNLIFVEHSGKWSLSMPNPLNFTFHFATVLRIYLLFVMIPAMYTLMSHMYKARKQKLDTKISFNKFKKS</sequence>
<dbReference type="FunFam" id="2.60.40.790:FF:000013">
    <property type="entry name" value="Very-long-chain (3R)-3-hydroxyacyl-CoA dehydratase"/>
    <property type="match status" value="1"/>
</dbReference>
<comment type="pathway">
    <text evidence="2 16">Lipid metabolism; fatty acid biosynthesis.</text>
</comment>
<dbReference type="EC" id="4.2.1.134" evidence="4 16"/>
<dbReference type="InterPro" id="IPR008978">
    <property type="entry name" value="HSP20-like_chaperone"/>
</dbReference>
<keyword evidence="13 16" id="KW-0275">Fatty acid biosynthesis</keyword>
<evidence type="ECO:0000256" key="11">
    <source>
        <dbReference type="ARBA" id="ARBA00023098"/>
    </source>
</evidence>
<keyword evidence="10" id="KW-0175">Coiled coil</keyword>
<keyword evidence="12 16" id="KW-0472">Membrane</keyword>
<accession>A0AAV8XJS8</accession>
<dbReference type="GO" id="GO:0005789">
    <property type="term" value="C:endoplasmic reticulum membrane"/>
    <property type="evidence" value="ECO:0007669"/>
    <property type="project" value="UniProtKB-SubCell"/>
</dbReference>
<evidence type="ECO:0000256" key="1">
    <source>
        <dbReference type="ARBA" id="ARBA00004477"/>
    </source>
</evidence>
<comment type="catalytic activity">
    <reaction evidence="16">
        <text>a very-long-chain (3R)-3-hydroxyacyl-CoA = a very-long-chain (2E)-enoyl-CoA + H2O</text>
        <dbReference type="Rhea" id="RHEA:45812"/>
        <dbReference type="ChEBI" id="CHEBI:15377"/>
        <dbReference type="ChEBI" id="CHEBI:83728"/>
        <dbReference type="ChEBI" id="CHEBI:85440"/>
        <dbReference type="EC" id="4.2.1.134"/>
    </reaction>
</comment>
<feature type="transmembrane region" description="Helical" evidence="16">
    <location>
        <begin position="244"/>
        <end position="262"/>
    </location>
</feature>
<evidence type="ECO:0000256" key="3">
    <source>
        <dbReference type="ARBA" id="ARBA00007811"/>
    </source>
</evidence>
<keyword evidence="14 16" id="KW-0456">Lyase</keyword>
<dbReference type="EMBL" id="JANEYF010003155">
    <property type="protein sequence ID" value="KAJ8938793.1"/>
    <property type="molecule type" value="Genomic_DNA"/>
</dbReference>
<evidence type="ECO:0000256" key="14">
    <source>
        <dbReference type="ARBA" id="ARBA00023239"/>
    </source>
</evidence>
<keyword evidence="6 16" id="KW-0812">Transmembrane</keyword>
<name>A0AAV8XJS8_9CUCU</name>
<keyword evidence="19" id="KW-1185">Reference proteome</keyword>
<dbReference type="Gene3D" id="2.60.40.790">
    <property type="match status" value="1"/>
</dbReference>
<evidence type="ECO:0000256" key="2">
    <source>
        <dbReference type="ARBA" id="ARBA00005194"/>
    </source>
</evidence>
<dbReference type="SUPFAM" id="SSF49764">
    <property type="entry name" value="HSP20-like chaperones"/>
    <property type="match status" value="1"/>
</dbReference>
<gene>
    <name evidence="18" type="ORF">NQ314_011329</name>
</gene>
<dbReference type="PANTHER" id="PTHR11035">
    <property type="entry name" value="VERY-LONG-CHAIN (3R)-3-HYDROXYACYL-COA DEHYDRATASE"/>
    <property type="match status" value="1"/>
</dbReference>
<protein>
    <recommendedName>
        <fullName evidence="4 16">Very-long-chain (3R)-3-hydroxyacyl-CoA dehydratase</fullName>
        <ecNumber evidence="4 16">4.2.1.134</ecNumber>
    </recommendedName>
</protein>
<proteinExistence type="inferred from homology"/>
<feature type="domain" description="CS" evidence="17">
    <location>
        <begin position="3"/>
        <end position="93"/>
    </location>
</feature>
<evidence type="ECO:0000256" key="9">
    <source>
        <dbReference type="ARBA" id="ARBA00022989"/>
    </source>
</evidence>
<feature type="transmembrane region" description="Helical" evidence="16">
    <location>
        <begin position="213"/>
        <end position="232"/>
    </location>
</feature>
<evidence type="ECO:0000256" key="5">
    <source>
        <dbReference type="ARBA" id="ARBA00022516"/>
    </source>
</evidence>
<evidence type="ECO:0000256" key="6">
    <source>
        <dbReference type="ARBA" id="ARBA00022692"/>
    </source>
</evidence>
<keyword evidence="8 16" id="KW-0276">Fatty acid metabolism</keyword>
<dbReference type="PANTHER" id="PTHR11035:SF35">
    <property type="entry name" value="VERY-LONG-CHAIN (3R)-3-HYDROXYACYL-COA DEHYDRATASE"/>
    <property type="match status" value="1"/>
</dbReference>